<name>A0A1B7MGQ1_9AGAM</name>
<dbReference type="InterPro" id="IPR021109">
    <property type="entry name" value="Peptidase_aspartic_dom_sf"/>
</dbReference>
<proteinExistence type="predicted"/>
<sequence>MSEFSDVSEVRIGNKDEHFYILITLEGKNRKADIKALVDSGASTLFLSRRFVEEQEAAFMITDLGSEDVIIGIDWLRFHNPEIDWNAGKFSLSRCPIKCLKARKRSKTKETKTSAEHPQELNRSRDKTEDTLNLEVPPLMDCEEDDADKEFVKETPRSINSVSMEEVEDDDSPKNMWIKYKASVASELAQKDYEAKGMNEKTFKDLVPEWLHQYESVFSEEASNRFPQ</sequence>
<dbReference type="AlphaFoldDB" id="A0A1B7MGQ1"/>
<feature type="region of interest" description="Disordered" evidence="1">
    <location>
        <begin position="106"/>
        <end position="130"/>
    </location>
</feature>
<dbReference type="Gene3D" id="2.40.70.10">
    <property type="entry name" value="Acid Proteases"/>
    <property type="match status" value="1"/>
</dbReference>
<evidence type="ECO:0000313" key="3">
    <source>
        <dbReference type="Proteomes" id="UP000092154"/>
    </source>
</evidence>
<reference evidence="2 3" key="1">
    <citation type="submission" date="2016-06" db="EMBL/GenBank/DDBJ databases">
        <title>Comparative genomics of the ectomycorrhizal sister species Rhizopogon vinicolor and Rhizopogon vesiculosus (Basidiomycota: Boletales) reveals a divergence of the mating type B locus.</title>
        <authorList>
            <consortium name="DOE Joint Genome Institute"/>
            <person name="Mujic A.B."/>
            <person name="Kuo A."/>
            <person name="Tritt A."/>
            <person name="Lipzen A."/>
            <person name="Chen C."/>
            <person name="Johnson J."/>
            <person name="Sharma A."/>
            <person name="Barry K."/>
            <person name="Grigoriev I.V."/>
            <person name="Spatafora J.W."/>
        </authorList>
    </citation>
    <scope>NUCLEOTIDE SEQUENCE [LARGE SCALE GENOMIC DNA]</scope>
    <source>
        <strain evidence="2 3">AM-OR11-026</strain>
    </source>
</reference>
<dbReference type="EMBL" id="KV449251">
    <property type="protein sequence ID" value="OAX31768.1"/>
    <property type="molecule type" value="Genomic_DNA"/>
</dbReference>
<keyword evidence="3" id="KW-1185">Reference proteome</keyword>
<accession>A0A1B7MGQ1</accession>
<evidence type="ECO:0000256" key="1">
    <source>
        <dbReference type="SAM" id="MobiDB-lite"/>
    </source>
</evidence>
<dbReference type="OrthoDB" id="2676613at2759"/>
<organism evidence="2 3">
    <name type="scientific">Rhizopogon vinicolor AM-OR11-026</name>
    <dbReference type="NCBI Taxonomy" id="1314800"/>
    <lineage>
        <taxon>Eukaryota</taxon>
        <taxon>Fungi</taxon>
        <taxon>Dikarya</taxon>
        <taxon>Basidiomycota</taxon>
        <taxon>Agaricomycotina</taxon>
        <taxon>Agaricomycetes</taxon>
        <taxon>Agaricomycetidae</taxon>
        <taxon>Boletales</taxon>
        <taxon>Suillineae</taxon>
        <taxon>Rhizopogonaceae</taxon>
        <taxon>Rhizopogon</taxon>
    </lineage>
</organism>
<evidence type="ECO:0000313" key="2">
    <source>
        <dbReference type="EMBL" id="OAX31768.1"/>
    </source>
</evidence>
<dbReference type="CDD" id="cd00303">
    <property type="entry name" value="retropepsin_like"/>
    <property type="match status" value="1"/>
</dbReference>
<evidence type="ECO:0008006" key="4">
    <source>
        <dbReference type="Google" id="ProtNLM"/>
    </source>
</evidence>
<dbReference type="STRING" id="1314800.A0A1B7MGQ1"/>
<dbReference type="Proteomes" id="UP000092154">
    <property type="component" value="Unassembled WGS sequence"/>
</dbReference>
<feature type="compositionally biased region" description="Basic and acidic residues" evidence="1">
    <location>
        <begin position="108"/>
        <end position="130"/>
    </location>
</feature>
<protein>
    <recommendedName>
        <fullName evidence="4">Peptidase A2 domain-containing protein</fullName>
    </recommendedName>
</protein>
<gene>
    <name evidence="2" type="ORF">K503DRAFT_703185</name>
</gene>
<dbReference type="InParanoid" id="A0A1B7MGQ1"/>